<dbReference type="InterPro" id="IPR009061">
    <property type="entry name" value="DNA-bd_dom_put_sf"/>
</dbReference>
<keyword evidence="2" id="KW-0175">Coiled coil</keyword>
<dbReference type="PANTHER" id="PTHR10005">
    <property type="entry name" value="SKI ONCOGENE-RELATED"/>
    <property type="match status" value="1"/>
</dbReference>
<dbReference type="InterPro" id="IPR037000">
    <property type="entry name" value="Ski_DNA-bd_sf"/>
</dbReference>
<dbReference type="GO" id="GO:0030514">
    <property type="term" value="P:negative regulation of BMP signaling pathway"/>
    <property type="evidence" value="ECO:0007669"/>
    <property type="project" value="TreeGrafter"/>
</dbReference>
<feature type="region of interest" description="Disordered" evidence="3">
    <location>
        <begin position="501"/>
        <end position="524"/>
    </location>
</feature>
<proteinExistence type="inferred from homology"/>
<dbReference type="Pfam" id="PF08782">
    <property type="entry name" value="c-SKI_SMAD_bind"/>
    <property type="match status" value="1"/>
</dbReference>
<dbReference type="Pfam" id="PF02437">
    <property type="entry name" value="Ski_Sno_DHD"/>
    <property type="match status" value="1"/>
</dbReference>
<dbReference type="GO" id="GO:0005737">
    <property type="term" value="C:cytoplasm"/>
    <property type="evidence" value="ECO:0007669"/>
    <property type="project" value="TreeGrafter"/>
</dbReference>
<organism evidence="5 6">
    <name type="scientific">Steinernema glaseri</name>
    <dbReference type="NCBI Taxonomy" id="37863"/>
    <lineage>
        <taxon>Eukaryota</taxon>
        <taxon>Metazoa</taxon>
        <taxon>Ecdysozoa</taxon>
        <taxon>Nematoda</taxon>
        <taxon>Chromadorea</taxon>
        <taxon>Rhabditida</taxon>
        <taxon>Tylenchina</taxon>
        <taxon>Panagrolaimomorpha</taxon>
        <taxon>Strongyloidoidea</taxon>
        <taxon>Steinernematidae</taxon>
        <taxon>Steinernema</taxon>
    </lineage>
</organism>
<dbReference type="PANTHER" id="PTHR10005:SF25">
    <property type="entry name" value="SNO ONCOGENE, ISOFORM B"/>
    <property type="match status" value="1"/>
</dbReference>
<dbReference type="SMART" id="SM01046">
    <property type="entry name" value="c-SKI_SMAD_bind"/>
    <property type="match status" value="1"/>
</dbReference>
<dbReference type="GO" id="GO:0000978">
    <property type="term" value="F:RNA polymerase II cis-regulatory region sequence-specific DNA binding"/>
    <property type="evidence" value="ECO:0007669"/>
    <property type="project" value="TreeGrafter"/>
</dbReference>
<dbReference type="GO" id="GO:0005634">
    <property type="term" value="C:nucleus"/>
    <property type="evidence" value="ECO:0007669"/>
    <property type="project" value="TreeGrafter"/>
</dbReference>
<dbReference type="Proteomes" id="UP000095287">
    <property type="component" value="Unplaced"/>
</dbReference>
<comment type="similarity">
    <text evidence="1">Belongs to the SKI family.</text>
</comment>
<feature type="compositionally biased region" description="Pro residues" evidence="3">
    <location>
        <begin position="501"/>
        <end position="513"/>
    </location>
</feature>
<dbReference type="GO" id="GO:0046332">
    <property type="term" value="F:SMAD binding"/>
    <property type="evidence" value="ECO:0007669"/>
    <property type="project" value="InterPro"/>
</dbReference>
<accession>A0A1I7ZAD6</accession>
<reference evidence="6" key="1">
    <citation type="submission" date="2016-11" db="UniProtKB">
        <authorList>
            <consortium name="WormBaseParasite"/>
        </authorList>
    </citation>
    <scope>IDENTIFICATION</scope>
</reference>
<evidence type="ECO:0000256" key="2">
    <source>
        <dbReference type="SAM" id="Coils"/>
    </source>
</evidence>
<dbReference type="SUPFAM" id="SSF46955">
    <property type="entry name" value="Putative DNA-binding domain"/>
    <property type="match status" value="1"/>
</dbReference>
<evidence type="ECO:0000256" key="1">
    <source>
        <dbReference type="ARBA" id="ARBA00009513"/>
    </source>
</evidence>
<dbReference type="InterPro" id="IPR010919">
    <property type="entry name" value="SAND-like_dom_sf"/>
</dbReference>
<dbReference type="GO" id="GO:0005667">
    <property type="term" value="C:transcription regulator complex"/>
    <property type="evidence" value="ECO:0007669"/>
    <property type="project" value="TreeGrafter"/>
</dbReference>
<evidence type="ECO:0000313" key="5">
    <source>
        <dbReference type="Proteomes" id="UP000095287"/>
    </source>
</evidence>
<dbReference type="WBParaSite" id="L893_g24200.t1">
    <property type="protein sequence ID" value="L893_g24200.t1"/>
    <property type="gene ID" value="L893_g24200"/>
</dbReference>
<feature type="coiled-coil region" evidence="2">
    <location>
        <begin position="461"/>
        <end position="488"/>
    </location>
</feature>
<dbReference type="AlphaFoldDB" id="A0A1I7ZAD6"/>
<dbReference type="Gene3D" id="3.10.260.20">
    <property type="entry name" value="Ski"/>
    <property type="match status" value="1"/>
</dbReference>
<evidence type="ECO:0000313" key="6">
    <source>
        <dbReference type="WBParaSite" id="L893_g24200.t1"/>
    </source>
</evidence>
<feature type="domain" description="c-SKI SMAD4-binding" evidence="4">
    <location>
        <begin position="151"/>
        <end position="239"/>
    </location>
</feature>
<dbReference type="Gene3D" id="3.10.390.10">
    <property type="entry name" value="SAND domain-like"/>
    <property type="match status" value="1"/>
</dbReference>
<keyword evidence="5" id="KW-1185">Reference proteome</keyword>
<dbReference type="InterPro" id="IPR023216">
    <property type="entry name" value="Tscrpt_reg_SKI_SnoN"/>
</dbReference>
<dbReference type="GO" id="GO:0000981">
    <property type="term" value="F:DNA-binding transcription factor activity, RNA polymerase II-specific"/>
    <property type="evidence" value="ECO:0007669"/>
    <property type="project" value="TreeGrafter"/>
</dbReference>
<sequence>MSNVCEMEDSLLSELGKLQGSSDSPAAPHPMLLPAPPEKQVSVKTTRVHDKIISGFVLSGEFRICFSQFYALFMGDIELKQITTAYNELRLFNALASPEQLQALKLAEVVQPNADSCGLIQRSLAERLLLHLKPVTNRPLPEAARDSPERIPVVHSCFGGCKGTVYPSLYPACIECVDCLQMHTPEQFVAHTHEPIEQQILGYWGFSSNDWRKYIHLPECLASKGRAVAMLEAFKASPWSRKRIPNMPIEFDMAKRFALQNPLVPMANIAASAAGVPQTTLHQPTPIQPGQTVQVPQAVVTQPQHPTVVVPLPQKAPHPQAPPMFSPKPVNGALQQQQQQLNLLHRLYQMNNAQHQPAQSMSSLLPQLNSQQNLLGGKGMPQHQQTMVSVSEKPLPYNGIPVVPEPRKPMPHLASLKLPVAPTVATIVNGSKLDAGLENLLMLNVPAHVLPVIRAKMLASEQTLQAQVKNLSSENEALRRQLNAVMQMVVNTGVMPKMSPIPTPQKASPPMPQPISNGMRPYLC</sequence>
<evidence type="ECO:0000259" key="4">
    <source>
        <dbReference type="SMART" id="SM01046"/>
    </source>
</evidence>
<protein>
    <submittedName>
        <fullName evidence="6">C-SKI_SMAD_bind domain-containing protein</fullName>
    </submittedName>
</protein>
<name>A0A1I7ZAD6_9BILA</name>
<dbReference type="InterPro" id="IPR014890">
    <property type="entry name" value="c-SKI_SMAD4-bd_dom"/>
</dbReference>
<evidence type="ECO:0000256" key="3">
    <source>
        <dbReference type="SAM" id="MobiDB-lite"/>
    </source>
</evidence>
<dbReference type="InterPro" id="IPR003380">
    <property type="entry name" value="SKI/SNO/DAC"/>
</dbReference>
<dbReference type="SUPFAM" id="SSF63763">
    <property type="entry name" value="SAND domain-like"/>
    <property type="match status" value="1"/>
</dbReference>